<evidence type="ECO:0000256" key="4">
    <source>
        <dbReference type="SAM" id="MobiDB-lite"/>
    </source>
</evidence>
<feature type="repeat" description="ANK" evidence="3">
    <location>
        <begin position="117"/>
        <end position="149"/>
    </location>
</feature>
<evidence type="ECO:0000256" key="2">
    <source>
        <dbReference type="ARBA" id="ARBA00023043"/>
    </source>
</evidence>
<dbReference type="EMBL" id="JBJJXI010000094">
    <property type="protein sequence ID" value="KAL3393979.1"/>
    <property type="molecule type" value="Genomic_DNA"/>
</dbReference>
<name>A0ABD2WMP3_9HYME</name>
<protein>
    <submittedName>
        <fullName evidence="5">Uncharacterized protein</fullName>
    </submittedName>
</protein>
<dbReference type="PROSITE" id="PS50088">
    <property type="entry name" value="ANK_REPEAT"/>
    <property type="match status" value="3"/>
</dbReference>
<keyword evidence="2 3" id="KW-0040">ANK repeat</keyword>
<dbReference type="AlphaFoldDB" id="A0ABD2WMP3"/>
<reference evidence="5 6" key="1">
    <citation type="journal article" date="2024" name="bioRxiv">
        <title>A reference genome for Trichogramma kaykai: A tiny desert-dwelling parasitoid wasp with competing sex-ratio distorters.</title>
        <authorList>
            <person name="Culotta J."/>
            <person name="Lindsey A.R."/>
        </authorList>
    </citation>
    <scope>NUCLEOTIDE SEQUENCE [LARGE SCALE GENOMIC DNA]</scope>
    <source>
        <strain evidence="5 6">KSX58</strain>
    </source>
</reference>
<comment type="caution">
    <text evidence="5">The sequence shown here is derived from an EMBL/GenBank/DDBJ whole genome shotgun (WGS) entry which is preliminary data.</text>
</comment>
<gene>
    <name evidence="5" type="ORF">TKK_011655</name>
</gene>
<dbReference type="SUPFAM" id="SSF48403">
    <property type="entry name" value="Ankyrin repeat"/>
    <property type="match status" value="1"/>
</dbReference>
<dbReference type="SMART" id="SM00248">
    <property type="entry name" value="ANK"/>
    <property type="match status" value="5"/>
</dbReference>
<evidence type="ECO:0000313" key="6">
    <source>
        <dbReference type="Proteomes" id="UP001627154"/>
    </source>
</evidence>
<evidence type="ECO:0000313" key="5">
    <source>
        <dbReference type="EMBL" id="KAL3393979.1"/>
    </source>
</evidence>
<dbReference type="InterPro" id="IPR036770">
    <property type="entry name" value="Ankyrin_rpt-contain_sf"/>
</dbReference>
<dbReference type="Proteomes" id="UP001627154">
    <property type="component" value="Unassembled WGS sequence"/>
</dbReference>
<proteinExistence type="predicted"/>
<organism evidence="5 6">
    <name type="scientific">Trichogramma kaykai</name>
    <dbReference type="NCBI Taxonomy" id="54128"/>
    <lineage>
        <taxon>Eukaryota</taxon>
        <taxon>Metazoa</taxon>
        <taxon>Ecdysozoa</taxon>
        <taxon>Arthropoda</taxon>
        <taxon>Hexapoda</taxon>
        <taxon>Insecta</taxon>
        <taxon>Pterygota</taxon>
        <taxon>Neoptera</taxon>
        <taxon>Endopterygota</taxon>
        <taxon>Hymenoptera</taxon>
        <taxon>Apocrita</taxon>
        <taxon>Proctotrupomorpha</taxon>
        <taxon>Chalcidoidea</taxon>
        <taxon>Trichogrammatidae</taxon>
        <taxon>Trichogramma</taxon>
    </lineage>
</organism>
<evidence type="ECO:0000256" key="3">
    <source>
        <dbReference type="PROSITE-ProRule" id="PRU00023"/>
    </source>
</evidence>
<dbReference type="PANTHER" id="PTHR24198">
    <property type="entry name" value="ANKYRIN REPEAT AND PROTEIN KINASE DOMAIN-CONTAINING PROTEIN"/>
    <property type="match status" value="1"/>
</dbReference>
<sequence length="361" mass="40952">MDFAVRTGYNGKLDIEKDELDAEKNKADVEKDEQLPPRPADSVHHVARRAYEVTRKFFQSTKKTIPKLDIINDEFNINCIHEPGLAHFHVACKYGYKNIAEKFLELGQDPNLIVQSTGDSPLHLALFGGCKEVIELLLRRGADPNWVNSKGLTPLQIICNEYNDYDLAKMVFELSHYKYRPVKVNLQDNFGDTLLHVALSRNHKHLFGLLLRYGANPNLANANGCTPLMIIFNLYNDYDLAKMLFELSRDEHKPLRVNAQDKFGNTLIHVALSRGHKNLFELLLRNGANPNLPNAKGLTPLQIICKDIQDNHDWLQMVFELSQYKPVQVNVQDDKGNTPLLLALRSTCCKKKGGGRIAAKK</sequence>
<keyword evidence="1" id="KW-0677">Repeat</keyword>
<feature type="compositionally biased region" description="Basic and acidic residues" evidence="4">
    <location>
        <begin position="22"/>
        <end position="40"/>
    </location>
</feature>
<feature type="region of interest" description="Disordered" evidence="4">
    <location>
        <begin position="20"/>
        <end position="40"/>
    </location>
</feature>
<evidence type="ECO:0000256" key="1">
    <source>
        <dbReference type="ARBA" id="ARBA00022737"/>
    </source>
</evidence>
<feature type="repeat" description="ANK" evidence="3">
    <location>
        <begin position="190"/>
        <end position="222"/>
    </location>
</feature>
<dbReference type="Gene3D" id="1.25.40.20">
    <property type="entry name" value="Ankyrin repeat-containing domain"/>
    <property type="match status" value="3"/>
</dbReference>
<feature type="repeat" description="ANK" evidence="3">
    <location>
        <begin position="263"/>
        <end position="295"/>
    </location>
</feature>
<accession>A0ABD2WMP3</accession>
<dbReference type="Pfam" id="PF12796">
    <property type="entry name" value="Ank_2"/>
    <property type="match status" value="2"/>
</dbReference>
<keyword evidence="6" id="KW-1185">Reference proteome</keyword>
<dbReference type="Pfam" id="PF13857">
    <property type="entry name" value="Ank_5"/>
    <property type="match status" value="1"/>
</dbReference>
<dbReference type="PROSITE" id="PS50297">
    <property type="entry name" value="ANK_REP_REGION"/>
    <property type="match status" value="3"/>
</dbReference>
<dbReference type="InterPro" id="IPR002110">
    <property type="entry name" value="Ankyrin_rpt"/>
</dbReference>
<dbReference type="PANTHER" id="PTHR24198:SF165">
    <property type="entry name" value="ANKYRIN REPEAT-CONTAINING PROTEIN-RELATED"/>
    <property type="match status" value="1"/>
</dbReference>